<comment type="caution">
    <text evidence="1">The sequence shown here is derived from an EMBL/GenBank/DDBJ whole genome shotgun (WGS) entry which is preliminary data.</text>
</comment>
<dbReference type="AlphaFoldDB" id="A0A3L6RRA6"/>
<accession>A0A3L6RRA6</accession>
<dbReference type="Proteomes" id="UP000275267">
    <property type="component" value="Unassembled WGS sequence"/>
</dbReference>
<gene>
    <name evidence="1" type="ORF">C2845_PM11G11040</name>
</gene>
<evidence type="ECO:0000313" key="2">
    <source>
        <dbReference type="Proteomes" id="UP000275267"/>
    </source>
</evidence>
<protein>
    <recommendedName>
        <fullName evidence="3">Retrotransposon Copia-like N-terminal domain-containing protein</fullName>
    </recommendedName>
</protein>
<dbReference type="Pfam" id="PF14223">
    <property type="entry name" value="Retrotran_gag_2"/>
    <property type="match status" value="1"/>
</dbReference>
<dbReference type="STRING" id="4540.A0A3L6RRA6"/>
<name>A0A3L6RRA6_PANMI</name>
<dbReference type="EMBL" id="PQIB02000007">
    <property type="protein sequence ID" value="RLN07834.1"/>
    <property type="molecule type" value="Genomic_DNA"/>
</dbReference>
<reference evidence="2" key="1">
    <citation type="journal article" date="2019" name="Nat. Commun.">
        <title>The genome of broomcorn millet.</title>
        <authorList>
            <person name="Zou C."/>
            <person name="Miki D."/>
            <person name="Li D."/>
            <person name="Tang Q."/>
            <person name="Xiao L."/>
            <person name="Rajput S."/>
            <person name="Deng P."/>
            <person name="Jia W."/>
            <person name="Huang R."/>
            <person name="Zhang M."/>
            <person name="Sun Y."/>
            <person name="Hu J."/>
            <person name="Fu X."/>
            <person name="Schnable P.S."/>
            <person name="Li F."/>
            <person name="Zhang H."/>
            <person name="Feng B."/>
            <person name="Zhu X."/>
            <person name="Liu R."/>
            <person name="Schnable J.C."/>
            <person name="Zhu J.-K."/>
            <person name="Zhang H."/>
        </authorList>
    </citation>
    <scope>NUCLEOTIDE SEQUENCE [LARGE SCALE GENOMIC DNA]</scope>
</reference>
<evidence type="ECO:0000313" key="1">
    <source>
        <dbReference type="EMBL" id="RLN07834.1"/>
    </source>
</evidence>
<dbReference type="PANTHER" id="PTHR34676:SF17">
    <property type="entry name" value="OS06G0684500 PROTEIN"/>
    <property type="match status" value="1"/>
</dbReference>
<organism evidence="1 2">
    <name type="scientific">Panicum miliaceum</name>
    <name type="common">Proso millet</name>
    <name type="synonym">Broomcorn millet</name>
    <dbReference type="NCBI Taxonomy" id="4540"/>
    <lineage>
        <taxon>Eukaryota</taxon>
        <taxon>Viridiplantae</taxon>
        <taxon>Streptophyta</taxon>
        <taxon>Embryophyta</taxon>
        <taxon>Tracheophyta</taxon>
        <taxon>Spermatophyta</taxon>
        <taxon>Magnoliopsida</taxon>
        <taxon>Liliopsida</taxon>
        <taxon>Poales</taxon>
        <taxon>Poaceae</taxon>
        <taxon>PACMAD clade</taxon>
        <taxon>Panicoideae</taxon>
        <taxon>Panicodae</taxon>
        <taxon>Paniceae</taxon>
        <taxon>Panicinae</taxon>
        <taxon>Panicum</taxon>
        <taxon>Panicum sect. Panicum</taxon>
    </lineage>
</organism>
<evidence type="ECO:0008006" key="3">
    <source>
        <dbReference type="Google" id="ProtNLM"/>
    </source>
</evidence>
<sequence length="183" mass="20899">MKSEIEKKTHGFHTVSYTYETSTSQSSNSFNLSFSTVPMGKPPHFDGTDYALWSEDMQVHLYGINPHLLTVVCVDVPQLGEDEADTPEYEHDLFRNAQAMRVIRSSLCTMEYNKVRGIISAKKIWETLQMSHESNDEVKEGKMDLLQGDLEAFVMKKDETVQQMHDRLTLLVIEIKSLGSNLH</sequence>
<dbReference type="PANTHER" id="PTHR34676">
    <property type="entry name" value="DUF4219 DOMAIN-CONTAINING PROTEIN-RELATED"/>
    <property type="match status" value="1"/>
</dbReference>
<dbReference type="OrthoDB" id="785014at2759"/>
<proteinExistence type="predicted"/>
<keyword evidence="2" id="KW-1185">Reference proteome</keyword>